<feature type="compositionally biased region" description="Basic and acidic residues" evidence="1">
    <location>
        <begin position="266"/>
        <end position="280"/>
    </location>
</feature>
<dbReference type="Gene3D" id="3.40.50.2000">
    <property type="entry name" value="Glycogen Phosphorylase B"/>
    <property type="match status" value="2"/>
</dbReference>
<keyword evidence="3" id="KW-0808">Transferase</keyword>
<organism evidence="3 4">
    <name type="scientific">Beijerinckia indica subsp. indica (strain ATCC 9039 / DSM 1715 / NCIMB 8712)</name>
    <dbReference type="NCBI Taxonomy" id="395963"/>
    <lineage>
        <taxon>Bacteria</taxon>
        <taxon>Pseudomonadati</taxon>
        <taxon>Pseudomonadota</taxon>
        <taxon>Alphaproteobacteria</taxon>
        <taxon>Hyphomicrobiales</taxon>
        <taxon>Beijerinckiaceae</taxon>
        <taxon>Beijerinckia</taxon>
    </lineage>
</organism>
<dbReference type="eggNOG" id="COG0438">
    <property type="taxonomic scope" value="Bacteria"/>
</dbReference>
<feature type="region of interest" description="Disordered" evidence="1">
    <location>
        <begin position="259"/>
        <end position="283"/>
    </location>
</feature>
<evidence type="ECO:0000313" key="3">
    <source>
        <dbReference type="EMBL" id="ACB95728.1"/>
    </source>
</evidence>
<dbReference type="PANTHER" id="PTHR12526:SF638">
    <property type="entry name" value="SPORE COAT PROTEIN SA"/>
    <property type="match status" value="1"/>
</dbReference>
<evidence type="ECO:0000256" key="1">
    <source>
        <dbReference type="SAM" id="MobiDB-lite"/>
    </source>
</evidence>
<name>B2IFY9_BEII9</name>
<dbReference type="Pfam" id="PF13439">
    <property type="entry name" value="Glyco_transf_4"/>
    <property type="match status" value="1"/>
</dbReference>
<gene>
    <name evidence="3" type="ordered locus">Bind_2108</name>
</gene>
<dbReference type="PANTHER" id="PTHR12526">
    <property type="entry name" value="GLYCOSYLTRANSFERASE"/>
    <property type="match status" value="1"/>
</dbReference>
<reference evidence="4" key="1">
    <citation type="submission" date="2008-03" db="EMBL/GenBank/DDBJ databases">
        <title>Complete sequence of chromosome of Beijerinckia indica subsp. indica ATCC 9039.</title>
        <authorList>
            <consortium name="US DOE Joint Genome Institute"/>
            <person name="Copeland A."/>
            <person name="Lucas S."/>
            <person name="Lapidus A."/>
            <person name="Glavina del Rio T."/>
            <person name="Dalin E."/>
            <person name="Tice H."/>
            <person name="Bruce D."/>
            <person name="Goodwin L."/>
            <person name="Pitluck S."/>
            <person name="LaButti K."/>
            <person name="Schmutz J."/>
            <person name="Larimer F."/>
            <person name="Land M."/>
            <person name="Hauser L."/>
            <person name="Kyrpides N."/>
            <person name="Mikhailova N."/>
            <person name="Dunfield P.F."/>
            <person name="Dedysh S.N."/>
            <person name="Liesack W."/>
            <person name="Saw J.H."/>
            <person name="Alam M."/>
            <person name="Chen Y."/>
            <person name="Murrell J.C."/>
            <person name="Richardson P."/>
        </authorList>
    </citation>
    <scope>NUCLEOTIDE SEQUENCE [LARGE SCALE GENOMIC DNA]</scope>
    <source>
        <strain evidence="4">ATCC 9039 / DSM 1715 / NCIMB 8712</strain>
    </source>
</reference>
<dbReference type="OrthoDB" id="5147801at2"/>
<evidence type="ECO:0000313" key="4">
    <source>
        <dbReference type="Proteomes" id="UP000001695"/>
    </source>
</evidence>
<dbReference type="InterPro" id="IPR028098">
    <property type="entry name" value="Glyco_trans_4-like_N"/>
</dbReference>
<dbReference type="RefSeq" id="WP_012385084.1">
    <property type="nucleotide sequence ID" value="NC_010581.1"/>
</dbReference>
<dbReference type="KEGG" id="bid:Bind_2108"/>
<reference evidence="3 4" key="2">
    <citation type="journal article" date="2010" name="J. Bacteriol.">
        <title>Complete genome sequence of Beijerinckia indica subsp. indica.</title>
        <authorList>
            <person name="Tamas I."/>
            <person name="Dedysh S.N."/>
            <person name="Liesack W."/>
            <person name="Stott M.B."/>
            <person name="Alam M."/>
            <person name="Murrell J.C."/>
            <person name="Dunfield P.F."/>
        </authorList>
    </citation>
    <scope>NUCLEOTIDE SEQUENCE [LARGE SCALE GENOMIC DNA]</scope>
    <source>
        <strain evidence="4">ATCC 9039 / DSM 1715 / NCIMB 8712</strain>
    </source>
</reference>
<dbReference type="HOGENOM" id="CLU_009583_0_3_5"/>
<dbReference type="SUPFAM" id="SSF53756">
    <property type="entry name" value="UDP-Glycosyltransferase/glycogen phosphorylase"/>
    <property type="match status" value="1"/>
</dbReference>
<evidence type="ECO:0000259" key="2">
    <source>
        <dbReference type="Pfam" id="PF13439"/>
    </source>
</evidence>
<dbReference type="Pfam" id="PF13692">
    <property type="entry name" value="Glyco_trans_1_4"/>
    <property type="match status" value="1"/>
</dbReference>
<dbReference type="Proteomes" id="UP000001695">
    <property type="component" value="Chromosome"/>
</dbReference>
<proteinExistence type="predicted"/>
<feature type="domain" description="Glycosyltransferase subfamily 4-like N-terminal" evidence="2">
    <location>
        <begin position="37"/>
        <end position="185"/>
    </location>
</feature>
<dbReference type="GO" id="GO:0016757">
    <property type="term" value="F:glycosyltransferase activity"/>
    <property type="evidence" value="ECO:0007669"/>
    <property type="project" value="UniProtKB-ARBA"/>
</dbReference>
<protein>
    <submittedName>
        <fullName evidence="3">Glycosyl transferase group 1</fullName>
    </submittedName>
</protein>
<dbReference type="EMBL" id="CP001016">
    <property type="protein sequence ID" value="ACB95728.1"/>
    <property type="molecule type" value="Genomic_DNA"/>
</dbReference>
<dbReference type="CAZy" id="GT4">
    <property type="family name" value="Glycosyltransferase Family 4"/>
</dbReference>
<dbReference type="AlphaFoldDB" id="B2IFY9"/>
<dbReference type="STRING" id="395963.Bind_2108"/>
<keyword evidence="4" id="KW-1185">Reference proteome</keyword>
<accession>B2IFY9</accession>
<sequence length="444" mass="47558">MRQPLFPPLLDRARHPLNRRTVLQIVPSLVGGDTEHIALEIAAAITEAGGKALVASEGGRLVSSLQAMGGLWIPFPAASRDPLAMLLNIRKLARLIEMEKVDLVHAHSRASAWVAYGATRRTKTPFVTTFHSGYTEGIGLQQRYNSVMARGDCIIAHSHYSARRIEARYPQARTRIKVIPQGIDFQVFAPQSVDPARVQALRQAWGITPDQRAVLLTDPFSDLSREDGGGTDEPPFIEAARLLRAQNLEGVVFILTGDATPPLGRGQERGREQDQDKIQEHGGSSARIKILTNSQAAKDFDRKISAAGLSGIMRRAKREADLPAALLASAAVVAPIARPGGFGPLAIAAQAMGTPMILPALGAAPEIILAPPQVDQAERTGWLVPPGNAAALAATLGEVLSLGATARGLLGERGRRHVEAHFSLDEMCRATLDAYGSLFPSGEE</sequence>